<evidence type="ECO:0000313" key="2">
    <source>
        <dbReference type="Proteomes" id="UP000824120"/>
    </source>
</evidence>
<dbReference type="EMBL" id="JACXVP010000004">
    <property type="protein sequence ID" value="KAG5610832.1"/>
    <property type="molecule type" value="Genomic_DNA"/>
</dbReference>
<accession>A0A9J5ZG79</accession>
<dbReference type="OrthoDB" id="1930966at2759"/>
<dbReference type="SUPFAM" id="SSF56219">
    <property type="entry name" value="DNase I-like"/>
    <property type="match status" value="1"/>
</dbReference>
<dbReference type="AlphaFoldDB" id="A0A9J5ZG79"/>
<protein>
    <recommendedName>
        <fullName evidence="3">Endonuclease/exonuclease/phosphatase domain-containing protein</fullName>
    </recommendedName>
</protein>
<dbReference type="InterPro" id="IPR036691">
    <property type="entry name" value="Endo/exonu/phosph_ase_sf"/>
</dbReference>
<dbReference type="PANTHER" id="PTHR33710:SF79">
    <property type="entry name" value="OS06G0205337 PROTEIN"/>
    <property type="match status" value="1"/>
</dbReference>
<organism evidence="1 2">
    <name type="scientific">Solanum commersonii</name>
    <name type="common">Commerson's wild potato</name>
    <name type="synonym">Commerson's nightshade</name>
    <dbReference type="NCBI Taxonomy" id="4109"/>
    <lineage>
        <taxon>Eukaryota</taxon>
        <taxon>Viridiplantae</taxon>
        <taxon>Streptophyta</taxon>
        <taxon>Embryophyta</taxon>
        <taxon>Tracheophyta</taxon>
        <taxon>Spermatophyta</taxon>
        <taxon>Magnoliopsida</taxon>
        <taxon>eudicotyledons</taxon>
        <taxon>Gunneridae</taxon>
        <taxon>Pentapetalae</taxon>
        <taxon>asterids</taxon>
        <taxon>lamiids</taxon>
        <taxon>Solanales</taxon>
        <taxon>Solanaceae</taxon>
        <taxon>Solanoideae</taxon>
        <taxon>Solaneae</taxon>
        <taxon>Solanum</taxon>
    </lineage>
</organism>
<proteinExistence type="predicted"/>
<dbReference type="Gene3D" id="3.60.10.10">
    <property type="entry name" value="Endonuclease/exonuclease/phosphatase"/>
    <property type="match status" value="1"/>
</dbReference>
<comment type="caution">
    <text evidence="1">The sequence shown here is derived from an EMBL/GenBank/DDBJ whole genome shotgun (WGS) entry which is preliminary data.</text>
</comment>
<dbReference type="PANTHER" id="PTHR33710">
    <property type="entry name" value="BNAC02G09200D PROTEIN"/>
    <property type="match status" value="1"/>
</dbReference>
<name>A0A9J5ZG79_SOLCO</name>
<dbReference type="Proteomes" id="UP000824120">
    <property type="component" value="Chromosome 4"/>
</dbReference>
<gene>
    <name evidence="1" type="ORF">H5410_022113</name>
</gene>
<reference evidence="1 2" key="1">
    <citation type="submission" date="2020-09" db="EMBL/GenBank/DDBJ databases">
        <title>De no assembly of potato wild relative species, Solanum commersonii.</title>
        <authorList>
            <person name="Cho K."/>
        </authorList>
    </citation>
    <scope>NUCLEOTIDE SEQUENCE [LARGE SCALE GENOMIC DNA]</scope>
    <source>
        <strain evidence="1">LZ3.2</strain>
        <tissue evidence="1">Leaf</tissue>
    </source>
</reference>
<evidence type="ECO:0000313" key="1">
    <source>
        <dbReference type="EMBL" id="KAG5610832.1"/>
    </source>
</evidence>
<sequence>MYDLANTGMIPWMVGDDFNFVSNEEEKLGRRPITNSEGFEGRKYTWWNGRTYEKCIFKILDRVLCNDKLHNIFPVVEIEHLIRSGSDHTPLSIIFKATTKKVSKPFRSLNFWIEKESFIGVVRDHWKEYFEGDISF</sequence>
<keyword evidence="2" id="KW-1185">Reference proteome</keyword>
<evidence type="ECO:0008006" key="3">
    <source>
        <dbReference type="Google" id="ProtNLM"/>
    </source>
</evidence>